<dbReference type="EMBL" id="JACRTK010000001">
    <property type="protein sequence ID" value="MBC8589692.1"/>
    <property type="molecule type" value="Genomic_DNA"/>
</dbReference>
<organism evidence="1 2">
    <name type="scientific">Wansuia hejianensis</name>
    <dbReference type="NCBI Taxonomy" id="2763667"/>
    <lineage>
        <taxon>Bacteria</taxon>
        <taxon>Bacillati</taxon>
        <taxon>Bacillota</taxon>
        <taxon>Clostridia</taxon>
        <taxon>Lachnospirales</taxon>
        <taxon>Lachnospiraceae</taxon>
        <taxon>Wansuia</taxon>
    </lineage>
</organism>
<dbReference type="RefSeq" id="WP_249322511.1">
    <property type="nucleotide sequence ID" value="NZ_JACRTK010000001.1"/>
</dbReference>
<protein>
    <submittedName>
        <fullName evidence="1">GrdX family protein</fullName>
    </submittedName>
</protein>
<sequence>MSNIIITNNQYVYEKYKDTMDIIYNEKFSYMEILSFVRDKIHEGHKLLTHPLSGSIKPNETPYKTILISKDKKELDMEGLKIIEESILTARKFQEDKITPNWTEKVLDDFRVIDLSLIENVIKKLG</sequence>
<dbReference type="Proteomes" id="UP000601522">
    <property type="component" value="Unassembled WGS sequence"/>
</dbReference>
<dbReference type="InterPro" id="IPR047735">
    <property type="entry name" value="GrdX-like"/>
</dbReference>
<name>A0A926IGK9_9FIRM</name>
<accession>A0A926IGK9</accession>
<comment type="caution">
    <text evidence="1">The sequence shown here is derived from an EMBL/GenBank/DDBJ whole genome shotgun (WGS) entry which is preliminary data.</text>
</comment>
<reference evidence="1 2" key="1">
    <citation type="submission" date="2020-08" db="EMBL/GenBank/DDBJ databases">
        <title>Genome public.</title>
        <authorList>
            <person name="Liu C."/>
            <person name="Sun Q."/>
        </authorList>
    </citation>
    <scope>NUCLEOTIDE SEQUENCE [LARGE SCALE GENOMIC DNA]</scope>
    <source>
        <strain evidence="1 2">NSJ-26</strain>
    </source>
</reference>
<dbReference type="NCBIfam" id="NF038093">
    <property type="entry name" value="GrdX"/>
    <property type="match status" value="1"/>
</dbReference>
<keyword evidence="2" id="KW-1185">Reference proteome</keyword>
<gene>
    <name evidence="1" type="ORF">H8689_00850</name>
</gene>
<proteinExistence type="predicted"/>
<dbReference type="AlphaFoldDB" id="A0A926IGK9"/>
<evidence type="ECO:0000313" key="2">
    <source>
        <dbReference type="Proteomes" id="UP000601522"/>
    </source>
</evidence>
<evidence type="ECO:0000313" key="1">
    <source>
        <dbReference type="EMBL" id="MBC8589692.1"/>
    </source>
</evidence>